<gene>
    <name evidence="1" type="ORF">QFC19_007492</name>
</gene>
<dbReference type="Proteomes" id="UP001241377">
    <property type="component" value="Unassembled WGS sequence"/>
</dbReference>
<name>A0ACC2V8X3_9TREE</name>
<evidence type="ECO:0000313" key="1">
    <source>
        <dbReference type="EMBL" id="KAJ9095511.1"/>
    </source>
</evidence>
<organism evidence="1 2">
    <name type="scientific">Naganishia cerealis</name>
    <dbReference type="NCBI Taxonomy" id="610337"/>
    <lineage>
        <taxon>Eukaryota</taxon>
        <taxon>Fungi</taxon>
        <taxon>Dikarya</taxon>
        <taxon>Basidiomycota</taxon>
        <taxon>Agaricomycotina</taxon>
        <taxon>Tremellomycetes</taxon>
        <taxon>Filobasidiales</taxon>
        <taxon>Filobasidiaceae</taxon>
        <taxon>Naganishia</taxon>
    </lineage>
</organism>
<comment type="caution">
    <text evidence="1">The sequence shown here is derived from an EMBL/GenBank/DDBJ whole genome shotgun (WGS) entry which is preliminary data.</text>
</comment>
<protein>
    <submittedName>
        <fullName evidence="1">Uncharacterized protein</fullName>
    </submittedName>
</protein>
<keyword evidence="2" id="KW-1185">Reference proteome</keyword>
<sequence>MATQEIYGVGFEFDPLIPKILPHLKVYSIQIGYKLFRISGASLSSDAPSYFTNYFLTKGNEDKTLFVDRSPTVFEYIYQHLQGYHVEVPNSEIYTQLWLDSYYFQVKRLRNILRDEGIFVNVGGENFKVPQQLLMETGNHPNYFSVSLDSLGTDQFRLVERLKVIRPPPQKTISVPHRSPRLFSDLMEVLRGNTTVLGDKTHRRLLIRECRYYRLQELEQRIVNCRISANSHFENKQDILIDIVDVSPKGIIYNNDTAGKESHVQYTRPFIKKEKKSNLILQFNSDYCEVTRKLNSSPKLVLNRKLGLAFVRLSGNHCLKLMNLLDITDLPVDNTEDGPSVMIFAGLANANTTINGLEVLKTWAQDLIGVPLRTDGEIPAPDSKRQKLAHGVNGDVIELSLVKSSWRVFLTNKVFRFHGVAIEAVTDELSFYKTNFEFL</sequence>
<accession>A0ACC2V8X3</accession>
<proteinExistence type="predicted"/>
<reference evidence="1" key="1">
    <citation type="submission" date="2023-04" db="EMBL/GenBank/DDBJ databases">
        <title>Draft Genome sequencing of Naganishia species isolated from polar environments using Oxford Nanopore Technology.</title>
        <authorList>
            <person name="Leo P."/>
            <person name="Venkateswaran K."/>
        </authorList>
    </citation>
    <scope>NUCLEOTIDE SEQUENCE</scope>
    <source>
        <strain evidence="1">MNA-CCFEE 5261</strain>
    </source>
</reference>
<evidence type="ECO:0000313" key="2">
    <source>
        <dbReference type="Proteomes" id="UP001241377"/>
    </source>
</evidence>
<dbReference type="EMBL" id="JASBWR010000100">
    <property type="protein sequence ID" value="KAJ9095511.1"/>
    <property type="molecule type" value="Genomic_DNA"/>
</dbReference>